<reference evidence="1" key="1">
    <citation type="submission" date="2020-02" db="EMBL/GenBank/DDBJ databases">
        <authorList>
            <person name="Shen X.-R."/>
            <person name="Zhang Y.-X."/>
        </authorList>
    </citation>
    <scope>NUCLEOTIDE SEQUENCE</scope>
    <source>
        <strain evidence="1">SYP-B3998</strain>
    </source>
</reference>
<comment type="caution">
    <text evidence="1">The sequence shown here is derived from an EMBL/GenBank/DDBJ whole genome shotgun (WGS) entry which is preliminary data.</text>
</comment>
<sequence length="45" mass="5324">MIKESMTLGQFMDRPQKQNPRRSVLFLRIPGGKKTARLIRYVFSQ</sequence>
<accession>A0A6G3ZTJ7</accession>
<protein>
    <submittedName>
        <fullName evidence="1">Uncharacterized protein</fullName>
    </submittedName>
</protein>
<gene>
    <name evidence="1" type="ORF">GK047_02620</name>
</gene>
<organism evidence="1">
    <name type="scientific">Paenibacillus sp. SYP-B3998</name>
    <dbReference type="NCBI Taxonomy" id="2678564"/>
    <lineage>
        <taxon>Bacteria</taxon>
        <taxon>Bacillati</taxon>
        <taxon>Bacillota</taxon>
        <taxon>Bacilli</taxon>
        <taxon>Bacillales</taxon>
        <taxon>Paenibacillaceae</taxon>
        <taxon>Paenibacillus</taxon>
    </lineage>
</organism>
<evidence type="ECO:0000313" key="1">
    <source>
        <dbReference type="EMBL" id="NEW04911.1"/>
    </source>
</evidence>
<dbReference type="EMBL" id="JAAIKC010000001">
    <property type="protein sequence ID" value="NEW04911.1"/>
    <property type="molecule type" value="Genomic_DNA"/>
</dbReference>
<dbReference type="AlphaFoldDB" id="A0A6G3ZTJ7"/>
<proteinExistence type="predicted"/>
<name>A0A6G3ZTJ7_9BACL</name>
<dbReference type="RefSeq" id="WP_163940780.1">
    <property type="nucleotide sequence ID" value="NZ_JAAIKC010000001.1"/>
</dbReference>